<name>A0AAW5TP65_STRAP</name>
<feature type="non-terminal residue" evidence="1">
    <location>
        <position position="1"/>
    </location>
</feature>
<feature type="non-terminal residue" evidence="1">
    <location>
        <position position="86"/>
    </location>
</feature>
<evidence type="ECO:0008006" key="3">
    <source>
        <dbReference type="Google" id="ProtNLM"/>
    </source>
</evidence>
<comment type="caution">
    <text evidence="1">The sequence shown here is derived from an EMBL/GenBank/DDBJ whole genome shotgun (WGS) entry which is preliminary data.</text>
</comment>
<organism evidence="1 2">
    <name type="scientific">Streptococcus anginosus</name>
    <dbReference type="NCBI Taxonomy" id="1328"/>
    <lineage>
        <taxon>Bacteria</taxon>
        <taxon>Bacillati</taxon>
        <taxon>Bacillota</taxon>
        <taxon>Bacilli</taxon>
        <taxon>Lactobacillales</taxon>
        <taxon>Streptococcaceae</taxon>
        <taxon>Streptococcus</taxon>
        <taxon>Streptococcus anginosus group</taxon>
    </lineage>
</organism>
<evidence type="ECO:0000313" key="2">
    <source>
        <dbReference type="Proteomes" id="UP001208853"/>
    </source>
</evidence>
<accession>A0AAW5TP65</accession>
<sequence length="86" mass="9241">DTEAGAISALGVALAQLEHVLELSGSDMPNAQLEELRERLESAEADITDIHADIVELARGTQAQPDELSTIYSRRSELAGLRKNLG</sequence>
<gene>
    <name evidence="1" type="ORF">OJ930_11905</name>
</gene>
<dbReference type="Proteomes" id="UP001208853">
    <property type="component" value="Unassembled WGS sequence"/>
</dbReference>
<protein>
    <recommendedName>
        <fullName evidence="3">DNA repair protein RecN</fullName>
    </recommendedName>
</protein>
<dbReference type="EMBL" id="JAPAIK010000444">
    <property type="protein sequence ID" value="MCW1073675.1"/>
    <property type="molecule type" value="Genomic_DNA"/>
</dbReference>
<proteinExistence type="predicted"/>
<evidence type="ECO:0000313" key="1">
    <source>
        <dbReference type="EMBL" id="MCW1073675.1"/>
    </source>
</evidence>
<dbReference type="AlphaFoldDB" id="A0AAW5TP65"/>
<reference evidence="1" key="1">
    <citation type="submission" date="2022-10" db="EMBL/GenBank/DDBJ databases">
        <title>Comparative genomic study of S. anginosus.</title>
        <authorList>
            <person name="Prasad A."/>
            <person name="Ene A."/>
            <person name="Jablonska S."/>
            <person name="Du J."/>
            <person name="Wolfe A.J."/>
            <person name="Putonti C."/>
        </authorList>
    </citation>
    <scope>NUCLEOTIDE SEQUENCE</scope>
    <source>
        <strain evidence="1">UMB6888</strain>
    </source>
</reference>